<keyword evidence="11" id="KW-1185">Reference proteome</keyword>
<dbReference type="InterPro" id="IPR013320">
    <property type="entry name" value="ConA-like_dom_sf"/>
</dbReference>
<evidence type="ECO:0000256" key="1">
    <source>
        <dbReference type="ARBA" id="ARBA00004389"/>
    </source>
</evidence>
<dbReference type="PRINTS" id="PR00626">
    <property type="entry name" value="CALRETICULIN"/>
</dbReference>
<evidence type="ECO:0000256" key="8">
    <source>
        <dbReference type="RuleBase" id="RU362126"/>
    </source>
</evidence>
<dbReference type="PROSITE" id="PS00804">
    <property type="entry name" value="CALRETICULIN_2"/>
    <property type="match status" value="1"/>
</dbReference>
<gene>
    <name evidence="10" type="ORF">CSSPJE1EN1_LOCUS18814</name>
</gene>
<protein>
    <recommendedName>
        <fullName evidence="12">Calnexin</fullName>
    </recommendedName>
</protein>
<reference evidence="10" key="1">
    <citation type="submission" date="2024-02" db="EMBL/GenBank/DDBJ databases">
        <authorList>
            <consortium name="ELIXIR-Norway"/>
            <consortium name="Elixir Norway"/>
        </authorList>
    </citation>
    <scope>NUCLEOTIDE SEQUENCE</scope>
</reference>
<feature type="compositionally biased region" description="Basic and acidic residues" evidence="9">
    <location>
        <begin position="230"/>
        <end position="259"/>
    </location>
</feature>
<keyword evidence="5 8" id="KW-1133">Transmembrane helix</keyword>
<evidence type="ECO:0000256" key="5">
    <source>
        <dbReference type="ARBA" id="ARBA00022989"/>
    </source>
</evidence>
<dbReference type="Proteomes" id="UP001497444">
    <property type="component" value="Chromosome 5"/>
</dbReference>
<evidence type="ECO:0000256" key="9">
    <source>
        <dbReference type="SAM" id="MobiDB-lite"/>
    </source>
</evidence>
<dbReference type="InterPro" id="IPR001580">
    <property type="entry name" value="Calret/calnex"/>
</dbReference>
<evidence type="ECO:0000313" key="10">
    <source>
        <dbReference type="EMBL" id="CAK9273336.1"/>
    </source>
</evidence>
<evidence type="ECO:0008006" key="12">
    <source>
        <dbReference type="Google" id="ProtNLM"/>
    </source>
</evidence>
<dbReference type="Pfam" id="PF00262">
    <property type="entry name" value="Calreticulin"/>
    <property type="match status" value="1"/>
</dbReference>
<organism evidence="10 11">
    <name type="scientific">Sphagnum jensenii</name>
    <dbReference type="NCBI Taxonomy" id="128206"/>
    <lineage>
        <taxon>Eukaryota</taxon>
        <taxon>Viridiplantae</taxon>
        <taxon>Streptophyta</taxon>
        <taxon>Embryophyta</taxon>
        <taxon>Bryophyta</taxon>
        <taxon>Sphagnophytina</taxon>
        <taxon>Sphagnopsida</taxon>
        <taxon>Sphagnales</taxon>
        <taxon>Sphagnaceae</taxon>
        <taxon>Sphagnum</taxon>
    </lineage>
</organism>
<feature type="region of interest" description="Disordered" evidence="9">
    <location>
        <begin position="214"/>
        <end position="259"/>
    </location>
</feature>
<sequence>MAFSFLLLLVAQFLLLVACTSIVNAQSSNATVFYESFDKSWKGRWIVSHKDEFTGKWKYDKSLGHGDYGLLVSEKAKKHGIAVTLAETTILDPSYGAIVLQYNLRLQKGLECSGAYLKYLQPQKAGWTLSDFDNGSPYSIMFGPDKCGLTNKVHFIFCHKNPKSMEYSEHHLKAPPVPKIDKFTHVYSAIITLNNTLRILIDGKEVKTANLLSSKDFDPPVMPQPTLPDPDDKKPSDWDDRAKIPDPEASKPDDWDDDAPREIIDAGAVKPVGWLDDEPEEIDDPESIKSEDWNDEEDGQWTPAKIDNPKCEDAPGCGEWKPPTKQNPQYKGKWKAPFVENPAYNGIWKPRQIPNPDYFTVEKLHLEPISAIGIEIWTMQDGILFDDILVTHDEADAQKYRDKTWKPKFDAEKQREAMEDKENDIINVNRPPRNMKEWIFETMFKIADIKFLAPHKLSIIQSVKKLEDNAAVTLTVLGAIPLLLTSFLYSLALGRKQKVKLPLTYALGLNVNLISNKSSEIASY</sequence>
<dbReference type="PANTHER" id="PTHR11073">
    <property type="entry name" value="CALRETICULIN AND CALNEXIN"/>
    <property type="match status" value="1"/>
</dbReference>
<accession>A0ABP0X2J8</accession>
<dbReference type="SUPFAM" id="SSF49899">
    <property type="entry name" value="Concanavalin A-like lectins/glucanases"/>
    <property type="match status" value="1"/>
</dbReference>
<comment type="subcellular location">
    <subcellularLocation>
        <location evidence="1">Endoplasmic reticulum membrane</location>
        <topology evidence="1">Single-pass membrane protein</topology>
    </subcellularLocation>
</comment>
<dbReference type="SUPFAM" id="SSF63887">
    <property type="entry name" value="P-domain of calnexin/calreticulin"/>
    <property type="match status" value="1"/>
</dbReference>
<feature type="chain" id="PRO_5044986638" description="Calnexin" evidence="8">
    <location>
        <begin position="26"/>
        <end position="524"/>
    </location>
</feature>
<keyword evidence="6 8" id="KW-0472">Membrane</keyword>
<keyword evidence="8" id="KW-0732">Signal</keyword>
<dbReference type="PANTHER" id="PTHR11073:SF1">
    <property type="entry name" value="CALNEXIN 14D-RELATED"/>
    <property type="match status" value="1"/>
</dbReference>
<evidence type="ECO:0000313" key="11">
    <source>
        <dbReference type="Proteomes" id="UP001497444"/>
    </source>
</evidence>
<evidence type="ECO:0000256" key="7">
    <source>
        <dbReference type="ARBA" id="ARBA00023186"/>
    </source>
</evidence>
<dbReference type="EMBL" id="OZ020100">
    <property type="protein sequence ID" value="CAK9273336.1"/>
    <property type="molecule type" value="Genomic_DNA"/>
</dbReference>
<evidence type="ECO:0000256" key="3">
    <source>
        <dbReference type="ARBA" id="ARBA00022692"/>
    </source>
</evidence>
<evidence type="ECO:0000256" key="4">
    <source>
        <dbReference type="ARBA" id="ARBA00022824"/>
    </source>
</evidence>
<feature type="region of interest" description="Disordered" evidence="9">
    <location>
        <begin position="275"/>
        <end position="310"/>
    </location>
</feature>
<keyword evidence="4 8" id="KW-0256">Endoplasmic reticulum</keyword>
<dbReference type="PROSITE" id="PS00805">
    <property type="entry name" value="CALRETICULIN_REPEAT"/>
    <property type="match status" value="1"/>
</dbReference>
<keyword evidence="7 8" id="KW-0143">Chaperone</keyword>
<dbReference type="Gene3D" id="2.60.120.200">
    <property type="match status" value="1"/>
</dbReference>
<comment type="similarity">
    <text evidence="2 8">Belongs to the calreticulin family.</text>
</comment>
<dbReference type="InterPro" id="IPR009033">
    <property type="entry name" value="Calreticulin/calnexin_P_dom_sf"/>
</dbReference>
<feature type="compositionally biased region" description="Acidic residues" evidence="9">
    <location>
        <begin position="275"/>
        <end position="285"/>
    </location>
</feature>
<name>A0ABP0X2J8_9BRYO</name>
<keyword evidence="3 8" id="KW-0812">Transmembrane</keyword>
<proteinExistence type="inferred from homology"/>
<dbReference type="InterPro" id="IPR018124">
    <property type="entry name" value="Calret/calnex_CS"/>
</dbReference>
<dbReference type="Gene3D" id="2.10.250.10">
    <property type="entry name" value="Calreticulin/calnexin, P domain"/>
    <property type="match status" value="1"/>
</dbReference>
<feature type="transmembrane region" description="Helical" evidence="8">
    <location>
        <begin position="470"/>
        <end position="492"/>
    </location>
</feature>
<feature type="signal peptide" evidence="8">
    <location>
        <begin position="1"/>
        <end position="25"/>
    </location>
</feature>
<evidence type="ECO:0000256" key="2">
    <source>
        <dbReference type="ARBA" id="ARBA00010983"/>
    </source>
</evidence>
<evidence type="ECO:0000256" key="6">
    <source>
        <dbReference type="ARBA" id="ARBA00023136"/>
    </source>
</evidence>